<keyword evidence="5 6" id="KW-0472">Membrane</keyword>
<keyword evidence="4 6" id="KW-1133">Transmembrane helix</keyword>
<feature type="transmembrane region" description="Helical" evidence="6">
    <location>
        <begin position="91"/>
        <end position="118"/>
    </location>
</feature>
<gene>
    <name evidence="7" type="ORF">WN944_028174</name>
</gene>
<dbReference type="AlphaFoldDB" id="A0AAP0LJC7"/>
<comment type="subcellular location">
    <subcellularLocation>
        <location evidence="6">Membrane</location>
        <topology evidence="6">Multi-pass membrane protein</topology>
    </subcellularLocation>
</comment>
<dbReference type="PANTHER" id="PTHR12483">
    <property type="entry name" value="SOLUTE CARRIER FAMILY 31 COPPER TRANSPORTERS"/>
    <property type="match status" value="1"/>
</dbReference>
<feature type="transmembrane region" description="Helical" evidence="6">
    <location>
        <begin position="40"/>
        <end position="59"/>
    </location>
</feature>
<evidence type="ECO:0000256" key="4">
    <source>
        <dbReference type="ARBA" id="ARBA00022989"/>
    </source>
</evidence>
<evidence type="ECO:0000256" key="3">
    <source>
        <dbReference type="ARBA" id="ARBA00022796"/>
    </source>
</evidence>
<evidence type="ECO:0000256" key="6">
    <source>
        <dbReference type="RuleBase" id="RU367022"/>
    </source>
</evidence>
<evidence type="ECO:0000256" key="1">
    <source>
        <dbReference type="ARBA" id="ARBA00006921"/>
    </source>
</evidence>
<dbReference type="GO" id="GO:0005886">
    <property type="term" value="C:plasma membrane"/>
    <property type="evidence" value="ECO:0007669"/>
    <property type="project" value="TreeGrafter"/>
</dbReference>
<dbReference type="PANTHER" id="PTHR12483:SF24">
    <property type="entry name" value="COPPER TRANSPORTER 2-RELATED"/>
    <property type="match status" value="1"/>
</dbReference>
<dbReference type="EMBL" id="JBCGBO010000025">
    <property type="protein sequence ID" value="KAK9176161.1"/>
    <property type="molecule type" value="Genomic_DNA"/>
</dbReference>
<keyword evidence="6" id="KW-0406">Ion transport</keyword>
<keyword evidence="2 6" id="KW-0812">Transmembrane</keyword>
<proteinExistence type="inferred from homology"/>
<dbReference type="InterPro" id="IPR007274">
    <property type="entry name" value="Cop_transporter"/>
</dbReference>
<accession>A0AAP0LJC7</accession>
<feature type="transmembrane region" description="Helical" evidence="6">
    <location>
        <begin position="171"/>
        <end position="192"/>
    </location>
</feature>
<keyword evidence="8" id="KW-1185">Reference proteome</keyword>
<keyword evidence="6" id="KW-0813">Transport</keyword>
<evidence type="ECO:0000313" key="8">
    <source>
        <dbReference type="Proteomes" id="UP001428341"/>
    </source>
</evidence>
<keyword evidence="6" id="KW-0186">Copper</keyword>
<protein>
    <recommendedName>
        <fullName evidence="6">Copper transport protein</fullName>
    </recommendedName>
</protein>
<name>A0AAP0LJC7_9ROSI</name>
<comment type="caution">
    <text evidence="7">The sequence shown here is derived from an EMBL/GenBank/DDBJ whole genome shotgun (WGS) entry which is preliminary data.</text>
</comment>
<evidence type="ECO:0000256" key="2">
    <source>
        <dbReference type="ARBA" id="ARBA00022692"/>
    </source>
</evidence>
<evidence type="ECO:0000256" key="5">
    <source>
        <dbReference type="ARBA" id="ARBA00023136"/>
    </source>
</evidence>
<dbReference type="Pfam" id="PF04145">
    <property type="entry name" value="Ctr"/>
    <property type="match status" value="4"/>
</dbReference>
<sequence>MGGMAPPPTMPRHKMMMHMTFFWGKNALVLFKGWPGTSTGMYALALVFVFAMGILVEWLSHSRLIKPGTGNVAAGIIQTFMHTIRVGLANLVMLALMSFNVGVFLAAVAGHSLGFLLFGNMNDSHSHDPPPTKNGTGEMMMHLHKKMMMHMTFYWGNEAEVLFSGWPGKRAGMYALALIFVFTLGVIAEWLTHSWLIKEGTTNVAGRIIKTILHAIRVSLGYLLMLSLMSFNAGIFLAAVAGQALGFLLFGSKVFDKTEFPPYETPSESC</sequence>
<dbReference type="Proteomes" id="UP001428341">
    <property type="component" value="Unassembled WGS sequence"/>
</dbReference>
<evidence type="ECO:0000313" key="7">
    <source>
        <dbReference type="EMBL" id="KAK9176161.1"/>
    </source>
</evidence>
<comment type="similarity">
    <text evidence="1 6">Belongs to the copper transporter (Ctr) (TC 1.A.56) family. SLC31A subfamily.</text>
</comment>
<keyword evidence="3 6" id="KW-0187">Copper transport</keyword>
<organism evidence="7 8">
    <name type="scientific">Citrus x changshan-huyou</name>
    <dbReference type="NCBI Taxonomy" id="2935761"/>
    <lineage>
        <taxon>Eukaryota</taxon>
        <taxon>Viridiplantae</taxon>
        <taxon>Streptophyta</taxon>
        <taxon>Embryophyta</taxon>
        <taxon>Tracheophyta</taxon>
        <taxon>Spermatophyta</taxon>
        <taxon>Magnoliopsida</taxon>
        <taxon>eudicotyledons</taxon>
        <taxon>Gunneridae</taxon>
        <taxon>Pentapetalae</taxon>
        <taxon>rosids</taxon>
        <taxon>malvids</taxon>
        <taxon>Sapindales</taxon>
        <taxon>Rutaceae</taxon>
        <taxon>Aurantioideae</taxon>
        <taxon>Citrus</taxon>
    </lineage>
</organism>
<dbReference type="GO" id="GO:0005375">
    <property type="term" value="F:copper ion transmembrane transporter activity"/>
    <property type="evidence" value="ECO:0007669"/>
    <property type="project" value="UniProtKB-UniRule"/>
</dbReference>
<reference evidence="7 8" key="1">
    <citation type="submission" date="2024-05" db="EMBL/GenBank/DDBJ databases">
        <title>Haplotype-resolved chromosome-level genome assembly of Huyou (Citrus changshanensis).</title>
        <authorList>
            <person name="Miao C."/>
            <person name="Chen W."/>
            <person name="Wu Y."/>
            <person name="Wang L."/>
            <person name="Zhao S."/>
            <person name="Grierson D."/>
            <person name="Xu C."/>
            <person name="Chen K."/>
        </authorList>
    </citation>
    <scope>NUCLEOTIDE SEQUENCE [LARGE SCALE GENOMIC DNA]</scope>
    <source>
        <strain evidence="7">01-14</strain>
        <tissue evidence="7">Leaf</tissue>
    </source>
</reference>